<sequence>MTPRTRTVLLAGSLALNLFLIGGVAGGAYIWSTRGPEFVGQRALRFAADGLSDEQRKAFRQGLMQARRDSAPDVQAGRVGRQDLNGLMRAESLDREAIDTALTGIREADTALRQRLEMAIVDFAATLTPAERQAFVDGLENRTAMLRRSSASEN</sequence>
<dbReference type="EMBL" id="JACVVX010000001">
    <property type="protein sequence ID" value="MBD0413214.1"/>
    <property type="molecule type" value="Genomic_DNA"/>
</dbReference>
<name>A0A8J6TX90_9HYPH</name>
<evidence type="ECO:0000313" key="1">
    <source>
        <dbReference type="EMBL" id="MBD0413214.1"/>
    </source>
</evidence>
<evidence type="ECO:0000313" key="2">
    <source>
        <dbReference type="Proteomes" id="UP000643405"/>
    </source>
</evidence>
<accession>A0A8J6TX90</accession>
<keyword evidence="2" id="KW-1185">Reference proteome</keyword>
<dbReference type="RefSeq" id="WP_188162666.1">
    <property type="nucleotide sequence ID" value="NZ_JACVVX010000001.1"/>
</dbReference>
<dbReference type="Pfam" id="PF13801">
    <property type="entry name" value="Metal_resist"/>
    <property type="match status" value="1"/>
</dbReference>
<dbReference type="Gene3D" id="1.20.120.1490">
    <property type="match status" value="1"/>
</dbReference>
<reference evidence="1" key="1">
    <citation type="submission" date="2020-09" db="EMBL/GenBank/DDBJ databases">
        <title>Genome seq and assembly of Tianweitania sp.</title>
        <authorList>
            <person name="Chhetri G."/>
        </authorList>
    </citation>
    <scope>NUCLEOTIDE SEQUENCE</scope>
    <source>
        <strain evidence="1">Rool2</strain>
    </source>
</reference>
<comment type="caution">
    <text evidence="1">The sequence shown here is derived from an EMBL/GenBank/DDBJ whole genome shotgun (WGS) entry which is preliminary data.</text>
</comment>
<gene>
    <name evidence="1" type="ORF">ICI42_00905</name>
</gene>
<dbReference type="Proteomes" id="UP000643405">
    <property type="component" value="Unassembled WGS sequence"/>
</dbReference>
<dbReference type="AlphaFoldDB" id="A0A8J6TX90"/>
<proteinExistence type="predicted"/>
<organism evidence="1 2">
    <name type="scientific">Oryzicola mucosus</name>
    <dbReference type="NCBI Taxonomy" id="2767425"/>
    <lineage>
        <taxon>Bacteria</taxon>
        <taxon>Pseudomonadati</taxon>
        <taxon>Pseudomonadota</taxon>
        <taxon>Alphaproteobacteria</taxon>
        <taxon>Hyphomicrobiales</taxon>
        <taxon>Phyllobacteriaceae</taxon>
        <taxon>Oryzicola</taxon>
    </lineage>
</organism>
<protein>
    <submittedName>
        <fullName evidence="1">Periplasmic heavy metal sensor</fullName>
    </submittedName>
</protein>
<dbReference type="InterPro" id="IPR025961">
    <property type="entry name" value="Metal_resist"/>
</dbReference>